<organism evidence="2 3">
    <name type="scientific">Citrullus colocynthis</name>
    <name type="common">colocynth</name>
    <dbReference type="NCBI Taxonomy" id="252529"/>
    <lineage>
        <taxon>Eukaryota</taxon>
        <taxon>Viridiplantae</taxon>
        <taxon>Streptophyta</taxon>
        <taxon>Embryophyta</taxon>
        <taxon>Tracheophyta</taxon>
        <taxon>Spermatophyta</taxon>
        <taxon>Magnoliopsida</taxon>
        <taxon>eudicotyledons</taxon>
        <taxon>Gunneridae</taxon>
        <taxon>Pentapetalae</taxon>
        <taxon>rosids</taxon>
        <taxon>fabids</taxon>
        <taxon>Cucurbitales</taxon>
        <taxon>Cucurbitaceae</taxon>
        <taxon>Benincaseae</taxon>
        <taxon>Citrullus</taxon>
    </lineage>
</organism>
<evidence type="ECO:0000256" key="1">
    <source>
        <dbReference type="SAM" id="MobiDB-lite"/>
    </source>
</evidence>
<feature type="compositionally biased region" description="Basic and acidic residues" evidence="1">
    <location>
        <begin position="152"/>
        <end position="168"/>
    </location>
</feature>
<evidence type="ECO:0000313" key="2">
    <source>
        <dbReference type="EMBL" id="CAK9317739.1"/>
    </source>
</evidence>
<dbReference type="EMBL" id="OZ021737">
    <property type="protein sequence ID" value="CAK9317739.1"/>
    <property type="molecule type" value="Genomic_DNA"/>
</dbReference>
<dbReference type="Proteomes" id="UP001642487">
    <property type="component" value="Chromosome 3"/>
</dbReference>
<keyword evidence="3" id="KW-1185">Reference proteome</keyword>
<name>A0ABP0YBG4_9ROSI</name>
<feature type="region of interest" description="Disordered" evidence="1">
    <location>
        <begin position="19"/>
        <end position="68"/>
    </location>
</feature>
<feature type="region of interest" description="Disordered" evidence="1">
    <location>
        <begin position="128"/>
        <end position="220"/>
    </location>
</feature>
<sequence>MGCGISRFNSREVVEATTNCSHNLPQSNPKSSYSSNCFTGESKPLVQQGHLPDTGHSSPEREAPGEKTMKMDVKLGEAKEINDLKMETGTRNQFEDYYSDDDDINDQNCREICRGGSPSFREYCINSESRSRSMRSEDDCEGDHCKWPPNERTLDSEKDKEIENDMGKKERRGKGIRNTLQRGKSGGVRNFFSASRHHQQQQTPNHPNHDTSHKLLGKAS</sequence>
<protein>
    <submittedName>
        <fullName evidence="2">Uncharacterized protein</fullName>
    </submittedName>
</protein>
<gene>
    <name evidence="2" type="ORF">CITCOLO1_LOCUS9655</name>
</gene>
<feature type="compositionally biased region" description="Polar residues" evidence="1">
    <location>
        <begin position="19"/>
        <end position="39"/>
    </location>
</feature>
<evidence type="ECO:0000313" key="3">
    <source>
        <dbReference type="Proteomes" id="UP001642487"/>
    </source>
</evidence>
<proteinExistence type="predicted"/>
<feature type="compositionally biased region" description="Basic and acidic residues" evidence="1">
    <location>
        <begin position="58"/>
        <end position="68"/>
    </location>
</feature>
<accession>A0ABP0YBG4</accession>
<feature type="compositionally biased region" description="Basic and acidic residues" evidence="1">
    <location>
        <begin position="129"/>
        <end position="146"/>
    </location>
</feature>
<reference evidence="2 3" key="1">
    <citation type="submission" date="2024-03" db="EMBL/GenBank/DDBJ databases">
        <authorList>
            <person name="Gkanogiannis A."/>
            <person name="Becerra Lopez-Lavalle L."/>
        </authorList>
    </citation>
    <scope>NUCLEOTIDE SEQUENCE [LARGE SCALE GENOMIC DNA]</scope>
</reference>